<feature type="domain" description="ABC transporter" evidence="9">
    <location>
        <begin position="1134"/>
        <end position="1371"/>
    </location>
</feature>
<evidence type="ECO:0000259" key="9">
    <source>
        <dbReference type="PROSITE" id="PS50893"/>
    </source>
</evidence>
<feature type="compositionally biased region" description="Polar residues" evidence="7">
    <location>
        <begin position="728"/>
        <end position="739"/>
    </location>
</feature>
<feature type="region of interest" description="Disordered" evidence="7">
    <location>
        <begin position="1"/>
        <end position="73"/>
    </location>
</feature>
<accession>A0ABP1BDH3</accession>
<feature type="domain" description="ABC transporter" evidence="9">
    <location>
        <begin position="421"/>
        <end position="657"/>
    </location>
</feature>
<feature type="transmembrane region" description="Helical" evidence="8">
    <location>
        <begin position="145"/>
        <end position="166"/>
    </location>
</feature>
<feature type="transmembrane region" description="Helical" evidence="8">
    <location>
        <begin position="321"/>
        <end position="341"/>
    </location>
</feature>
<dbReference type="InterPro" id="IPR027417">
    <property type="entry name" value="P-loop_NTPase"/>
</dbReference>
<dbReference type="Proteomes" id="UP001497522">
    <property type="component" value="Chromosome 3"/>
</dbReference>
<reference evidence="11" key="1">
    <citation type="submission" date="2024-03" db="EMBL/GenBank/DDBJ databases">
        <authorList>
            <consortium name="ELIXIR-Norway"/>
            <consortium name="Elixir Norway"/>
        </authorList>
    </citation>
    <scope>NUCLEOTIDE SEQUENCE</scope>
</reference>
<feature type="compositionally biased region" description="Low complexity" evidence="7">
    <location>
        <begin position="742"/>
        <end position="752"/>
    </location>
</feature>
<keyword evidence="3" id="KW-0547">Nucleotide-binding</keyword>
<evidence type="ECO:0000256" key="6">
    <source>
        <dbReference type="ARBA" id="ARBA00023136"/>
    </source>
</evidence>
<dbReference type="InterPro" id="IPR003439">
    <property type="entry name" value="ABC_transporter-like_ATP-bd"/>
</dbReference>
<evidence type="ECO:0000259" key="10">
    <source>
        <dbReference type="PROSITE" id="PS50929"/>
    </source>
</evidence>
<dbReference type="CDD" id="cd18577">
    <property type="entry name" value="ABC_6TM_Pgp_ABCB1_D1_like"/>
    <property type="match status" value="1"/>
</dbReference>
<dbReference type="PROSITE" id="PS00211">
    <property type="entry name" value="ABC_TRANSPORTER_1"/>
    <property type="match status" value="2"/>
</dbReference>
<evidence type="ECO:0000256" key="3">
    <source>
        <dbReference type="ARBA" id="ARBA00022741"/>
    </source>
</evidence>
<feature type="transmembrane region" description="Helical" evidence="8">
    <location>
        <begin position="808"/>
        <end position="836"/>
    </location>
</feature>
<evidence type="ECO:0000256" key="8">
    <source>
        <dbReference type="SAM" id="Phobius"/>
    </source>
</evidence>
<sequence length="1377" mass="148992">MANQDVEIEQSGGRTNPGHGVRNTTAEDNTENGKFDRRTAQELELSKDPGDSGKNRNLKKKEKEEQSTTAPPKARPQVVAFYKLFSFADPLDYLLMTVGTIGSVANGLTLPIMTLVLGAITNAFGDNQHDSQALIQQVSNVALKYVYLGAGAAVASYLEVTCWMITGERQAARIRSNYLKAILRQDIAFFDKETSTGEVIGRMAGDTVLIQEAIGEKVGKFQQLVSTFLGGFVVAFIRGWKLTLVMLAVLPALVLATTIMARLLSRLSSEGQRCYAEAGNTVQQVVSSIRTVAAYTGETKAILEYDHALAKAEVSGIKSGLASGFGLGFALMILFSSYGLAMWYGSILVAYHGASGGRIISVVFAVLTGGGSLGQATPCMTAFAAGQAAAYKMFEVIKRTPQIDTSDLIKGKMLDNLRGEIKLENIDFAYPARLDVPIFSNFNLTISAGTTVALVGESGSGKSTVVSLIQRFYDPTGGAVLVDGIDIKTLQLKWLRQQIGLVSQEPVLFSTSIRDNIAYGKDGATDAEIQAAAVRANAANFINRMPEAYETKVGETGIQLSGGQKQRVAIARAILKNPRILLLDEATSALDAESERVVQEALEHIMLGRTTVVVAHRLTTIRSADLITVIQRGIAVETGTHNELLSNPDGAYSQLIRLQQIHKDQQPDKDDRHIATAENDDQLSESKYLDAQIDSLNVSAAITRSASARTSSGRKSASVRHSMSGFRTRNGISFTTNDNKSSKSSYKSTGSSQVDPSEDLESSTVAAHIAQGKNGVNEKVAAATTLNIIPAAAETSLFRLAAFNKPELPYFFIGTLAAAASGLAFPIFGLLLSNVINAFFIPNPHQLRREANKWALAYVLMALGIFIVAPIQFFSFGVIGNKLIRRIRRMVFEHIVRQEVSWFDKDDSSSGALGARLSTDAAAVRSMVGDNLALAVQNLSTIVCGLSIAFSANWELALVVLALVPLLSMQSFLQVKFMKGFSNDAKIEYQDASQVASDAVSSIRTVASFCAEEKVVMLYEEKCKKPLRSGIWQGYISGTGLAFSNFVLFSSYALAFWFGAQLVKDNKTTFDKVFKVFFAITMSAVGVSQSTSRSADLTKVKIAVNSIFEIIDLESKIDPLEKSGKTMKAVKGEVELQHISFTYPTRPTMPIFKDLNLIVQAGTTLALVGESGSGKSTVISLIERFYDPDSGHILLDGVDIKRFQVQWLRQQMGLVSQEPVLFNTSIKENIIYGRSDNVTQTELEAATNVSNAHKFITALPEGLDTIVGERGVQLSGGQKQRVAIARAIIKNPRILLLDEATSALDAESEHVVQEALDRVMVNRTTIVIAHRLSTIRNANVIAVVNNGVIVEQGKHSELMSKKGGAYASLVQLHLSSS</sequence>
<protein>
    <submittedName>
        <fullName evidence="11">Uncharacterized protein</fullName>
    </submittedName>
</protein>
<dbReference type="InterPro" id="IPR011527">
    <property type="entry name" value="ABC1_TM_dom"/>
</dbReference>
<dbReference type="CDD" id="cd18578">
    <property type="entry name" value="ABC_6TM_Pgp_ABCB1_D2_like"/>
    <property type="match status" value="1"/>
</dbReference>
<dbReference type="SUPFAM" id="SSF52540">
    <property type="entry name" value="P-loop containing nucleoside triphosphate hydrolases"/>
    <property type="match status" value="2"/>
</dbReference>
<keyword evidence="6 8" id="KW-0472">Membrane</keyword>
<keyword evidence="12" id="KW-1185">Reference proteome</keyword>
<feature type="transmembrane region" description="Helical" evidence="8">
    <location>
        <begin position="93"/>
        <end position="125"/>
    </location>
</feature>
<dbReference type="InterPro" id="IPR039421">
    <property type="entry name" value="Type_1_exporter"/>
</dbReference>
<dbReference type="PROSITE" id="PS50929">
    <property type="entry name" value="ABC_TM1F"/>
    <property type="match status" value="2"/>
</dbReference>
<dbReference type="InterPro" id="IPR036640">
    <property type="entry name" value="ABC1_TM_sf"/>
</dbReference>
<dbReference type="PANTHER" id="PTHR24222:SF63">
    <property type="entry name" value="ATP BINDING CASSETTE SUBFAMILY B"/>
    <property type="match status" value="1"/>
</dbReference>
<evidence type="ECO:0000256" key="7">
    <source>
        <dbReference type="SAM" id="MobiDB-lite"/>
    </source>
</evidence>
<evidence type="ECO:0000256" key="4">
    <source>
        <dbReference type="ARBA" id="ARBA00022840"/>
    </source>
</evidence>
<keyword evidence="2 8" id="KW-0812">Transmembrane</keyword>
<evidence type="ECO:0000313" key="12">
    <source>
        <dbReference type="Proteomes" id="UP001497522"/>
    </source>
</evidence>
<dbReference type="Pfam" id="PF00005">
    <property type="entry name" value="ABC_tran"/>
    <property type="match status" value="2"/>
</dbReference>
<organism evidence="11 12">
    <name type="scientific">Sphagnum jensenii</name>
    <dbReference type="NCBI Taxonomy" id="128206"/>
    <lineage>
        <taxon>Eukaryota</taxon>
        <taxon>Viridiplantae</taxon>
        <taxon>Streptophyta</taxon>
        <taxon>Embryophyta</taxon>
        <taxon>Bryophyta</taxon>
        <taxon>Sphagnophytina</taxon>
        <taxon>Sphagnopsida</taxon>
        <taxon>Sphagnales</taxon>
        <taxon>Sphagnaceae</taxon>
        <taxon>Sphagnum</taxon>
    </lineage>
</organism>
<dbReference type="Pfam" id="PF00664">
    <property type="entry name" value="ABC_membrane"/>
    <property type="match status" value="2"/>
</dbReference>
<dbReference type="Gene3D" id="1.20.1560.10">
    <property type="entry name" value="ABC transporter type 1, transmembrane domain"/>
    <property type="match status" value="3"/>
</dbReference>
<feature type="domain" description="ABC transmembrane type-1" evidence="10">
    <location>
        <begin position="812"/>
        <end position="1099"/>
    </location>
</feature>
<dbReference type="Gene3D" id="3.40.50.300">
    <property type="entry name" value="P-loop containing nucleotide triphosphate hydrolases"/>
    <property type="match status" value="2"/>
</dbReference>
<evidence type="ECO:0000313" key="11">
    <source>
        <dbReference type="EMBL" id="CAK9873294.1"/>
    </source>
</evidence>
<evidence type="ECO:0000256" key="2">
    <source>
        <dbReference type="ARBA" id="ARBA00022692"/>
    </source>
</evidence>
<comment type="subcellular location">
    <subcellularLocation>
        <location evidence="1">Membrane</location>
        <topology evidence="1">Multi-pass membrane protein</topology>
    </subcellularLocation>
</comment>
<keyword evidence="4" id="KW-0067">ATP-binding</keyword>
<name>A0ABP1BDH3_9BRYO</name>
<feature type="domain" description="ABC transmembrane type-1" evidence="10">
    <location>
        <begin position="98"/>
        <end position="385"/>
    </location>
</feature>
<proteinExistence type="predicted"/>
<keyword evidence="5 8" id="KW-1133">Transmembrane helix</keyword>
<dbReference type="InterPro" id="IPR017871">
    <property type="entry name" value="ABC_transporter-like_CS"/>
</dbReference>
<dbReference type="SMART" id="SM00382">
    <property type="entry name" value="AAA"/>
    <property type="match status" value="2"/>
</dbReference>
<dbReference type="CDD" id="cd03249">
    <property type="entry name" value="ABC_MTABC3_MDL1_MDL2"/>
    <property type="match status" value="2"/>
</dbReference>
<feature type="transmembrane region" description="Helical" evidence="8">
    <location>
        <begin position="244"/>
        <end position="264"/>
    </location>
</feature>
<evidence type="ECO:0000256" key="5">
    <source>
        <dbReference type="ARBA" id="ARBA00022989"/>
    </source>
</evidence>
<dbReference type="EMBL" id="OZ023704">
    <property type="protein sequence ID" value="CAK9873294.1"/>
    <property type="molecule type" value="Genomic_DNA"/>
</dbReference>
<gene>
    <name evidence="11" type="ORF">CSSPJE1EN2_LOCUS15864</name>
</gene>
<feature type="compositionally biased region" description="Basic and acidic residues" evidence="7">
    <location>
        <begin position="31"/>
        <end position="54"/>
    </location>
</feature>
<dbReference type="PANTHER" id="PTHR24222">
    <property type="entry name" value="ABC TRANSPORTER B FAMILY"/>
    <property type="match status" value="1"/>
</dbReference>
<evidence type="ECO:0000256" key="1">
    <source>
        <dbReference type="ARBA" id="ARBA00004141"/>
    </source>
</evidence>
<dbReference type="SUPFAM" id="SSF90123">
    <property type="entry name" value="ABC transporter transmembrane region"/>
    <property type="match status" value="2"/>
</dbReference>
<feature type="transmembrane region" description="Helical" evidence="8">
    <location>
        <begin position="856"/>
        <end position="880"/>
    </location>
</feature>
<dbReference type="PROSITE" id="PS50893">
    <property type="entry name" value="ABC_TRANSPORTER_2"/>
    <property type="match status" value="2"/>
</dbReference>
<feature type="region of interest" description="Disordered" evidence="7">
    <location>
        <begin position="728"/>
        <end position="763"/>
    </location>
</feature>
<dbReference type="InterPro" id="IPR003593">
    <property type="entry name" value="AAA+_ATPase"/>
</dbReference>